<dbReference type="Gene3D" id="1.10.357.10">
    <property type="entry name" value="Tetracycline Repressor, domain 2"/>
    <property type="match status" value="1"/>
</dbReference>
<dbReference type="InterPro" id="IPR041642">
    <property type="entry name" value="KstR_C"/>
</dbReference>
<name>A0ABW6R6Q6_9NOCA</name>
<feature type="domain" description="HTH tetR-type" evidence="4">
    <location>
        <begin position="6"/>
        <end position="66"/>
    </location>
</feature>
<dbReference type="PANTHER" id="PTHR30055:SF242">
    <property type="entry name" value="HTH-TYPE TRANSCRIPTIONAL REPRESSOR KSTR"/>
    <property type="match status" value="1"/>
</dbReference>
<dbReference type="InterPro" id="IPR009057">
    <property type="entry name" value="Homeodomain-like_sf"/>
</dbReference>
<evidence type="ECO:0000256" key="2">
    <source>
        <dbReference type="PROSITE-ProRule" id="PRU00335"/>
    </source>
</evidence>
<evidence type="ECO:0000256" key="1">
    <source>
        <dbReference type="ARBA" id="ARBA00023125"/>
    </source>
</evidence>
<dbReference type="InterPro" id="IPR001647">
    <property type="entry name" value="HTH_TetR"/>
</dbReference>
<accession>A0ABW6R6Q6</accession>
<dbReference type="Proteomes" id="UP001601948">
    <property type="component" value="Unassembled WGS sequence"/>
</dbReference>
<sequence>MAAKAISTAQAIIDVVLELLDSEGYDAVQLREVARRAHVSLATVYKHFPDRDALMIAAVERWMATNSYAGMEQPAAHESLYDGLMRVLGYVFEPWERNPRMLEAYHRARATENGHRLDNQGINAILPVASPLFERADPSYLEDVALILANMAYALIGRYADGSLEITEILPILERTVRRLTSDNCTEAATATAPAPDNDAPRWSVNPALAAPFLPSPQPGSETNGASATEDRGAAESA</sequence>
<dbReference type="RefSeq" id="WP_387725831.1">
    <property type="nucleotide sequence ID" value="NZ_JBIAPI010000016.1"/>
</dbReference>
<dbReference type="Pfam" id="PF00440">
    <property type="entry name" value="TetR_N"/>
    <property type="match status" value="1"/>
</dbReference>
<dbReference type="Pfam" id="PF17925">
    <property type="entry name" value="TetR_C_20"/>
    <property type="match status" value="1"/>
</dbReference>
<dbReference type="PANTHER" id="PTHR30055">
    <property type="entry name" value="HTH-TYPE TRANSCRIPTIONAL REGULATOR RUTR"/>
    <property type="match status" value="1"/>
</dbReference>
<evidence type="ECO:0000313" key="5">
    <source>
        <dbReference type="EMBL" id="MFF3228772.1"/>
    </source>
</evidence>
<feature type="compositionally biased region" description="Basic and acidic residues" evidence="3">
    <location>
        <begin position="229"/>
        <end position="238"/>
    </location>
</feature>
<gene>
    <name evidence="5" type="ORF">ACFYV7_38670</name>
</gene>
<evidence type="ECO:0000259" key="4">
    <source>
        <dbReference type="PROSITE" id="PS50977"/>
    </source>
</evidence>
<dbReference type="PROSITE" id="PS50977">
    <property type="entry name" value="HTH_TETR_2"/>
    <property type="match status" value="1"/>
</dbReference>
<proteinExistence type="predicted"/>
<keyword evidence="6" id="KW-1185">Reference proteome</keyword>
<evidence type="ECO:0000256" key="3">
    <source>
        <dbReference type="SAM" id="MobiDB-lite"/>
    </source>
</evidence>
<keyword evidence="1 2" id="KW-0238">DNA-binding</keyword>
<dbReference type="SUPFAM" id="SSF46689">
    <property type="entry name" value="Homeodomain-like"/>
    <property type="match status" value="1"/>
</dbReference>
<comment type="caution">
    <text evidence="5">The sequence shown here is derived from an EMBL/GenBank/DDBJ whole genome shotgun (WGS) entry which is preliminary data.</text>
</comment>
<dbReference type="InterPro" id="IPR050109">
    <property type="entry name" value="HTH-type_TetR-like_transc_reg"/>
</dbReference>
<reference evidence="5 6" key="1">
    <citation type="submission" date="2024-10" db="EMBL/GenBank/DDBJ databases">
        <title>The Natural Products Discovery Center: Release of the First 8490 Sequenced Strains for Exploring Actinobacteria Biosynthetic Diversity.</title>
        <authorList>
            <person name="Kalkreuter E."/>
            <person name="Kautsar S.A."/>
            <person name="Yang D."/>
            <person name="Bader C.D."/>
            <person name="Teijaro C.N."/>
            <person name="Fluegel L."/>
            <person name="Davis C.M."/>
            <person name="Simpson J.R."/>
            <person name="Lauterbach L."/>
            <person name="Steele A.D."/>
            <person name="Gui C."/>
            <person name="Meng S."/>
            <person name="Li G."/>
            <person name="Viehrig K."/>
            <person name="Ye F."/>
            <person name="Su P."/>
            <person name="Kiefer A.F."/>
            <person name="Nichols A."/>
            <person name="Cepeda A.J."/>
            <person name="Yan W."/>
            <person name="Fan B."/>
            <person name="Jiang Y."/>
            <person name="Adhikari A."/>
            <person name="Zheng C.-J."/>
            <person name="Schuster L."/>
            <person name="Cowan T.M."/>
            <person name="Smanski M.J."/>
            <person name="Chevrette M.G."/>
            <person name="De Carvalho L.P.S."/>
            <person name="Shen B."/>
        </authorList>
    </citation>
    <scope>NUCLEOTIDE SEQUENCE [LARGE SCALE GENOMIC DNA]</scope>
    <source>
        <strain evidence="5 6">NPDC003040</strain>
    </source>
</reference>
<feature type="region of interest" description="Disordered" evidence="3">
    <location>
        <begin position="188"/>
        <end position="238"/>
    </location>
</feature>
<organism evidence="5 6">
    <name type="scientific">Nocardia suismassiliense</name>
    <dbReference type="NCBI Taxonomy" id="2077092"/>
    <lineage>
        <taxon>Bacteria</taxon>
        <taxon>Bacillati</taxon>
        <taxon>Actinomycetota</taxon>
        <taxon>Actinomycetes</taxon>
        <taxon>Mycobacteriales</taxon>
        <taxon>Nocardiaceae</taxon>
        <taxon>Nocardia</taxon>
    </lineage>
</organism>
<protein>
    <submittedName>
        <fullName evidence="5">TetR family transcriptional regulator</fullName>
    </submittedName>
</protein>
<feature type="compositionally biased region" description="Low complexity" evidence="3">
    <location>
        <begin position="188"/>
        <end position="198"/>
    </location>
</feature>
<dbReference type="EMBL" id="JBIAPI010000016">
    <property type="protein sequence ID" value="MFF3228772.1"/>
    <property type="molecule type" value="Genomic_DNA"/>
</dbReference>
<evidence type="ECO:0000313" key="6">
    <source>
        <dbReference type="Proteomes" id="UP001601948"/>
    </source>
</evidence>
<feature type="DNA-binding region" description="H-T-H motif" evidence="2">
    <location>
        <begin position="29"/>
        <end position="48"/>
    </location>
</feature>
<dbReference type="PRINTS" id="PR00455">
    <property type="entry name" value="HTHTETR"/>
</dbReference>